<keyword evidence="8" id="KW-1185">Reference proteome</keyword>
<dbReference type="Pfam" id="PF02776">
    <property type="entry name" value="TPP_enzyme_N"/>
    <property type="match status" value="1"/>
</dbReference>
<dbReference type="Gene3D" id="3.40.50.1220">
    <property type="entry name" value="TPP-binding domain"/>
    <property type="match status" value="1"/>
</dbReference>
<dbReference type="PANTHER" id="PTHR42981:SF2">
    <property type="entry name" value="PYRUVATE DEHYDROGENASE [UBIQUINONE]"/>
    <property type="match status" value="1"/>
</dbReference>
<dbReference type="Pfam" id="PF00205">
    <property type="entry name" value="TPP_enzyme_M"/>
    <property type="match status" value="1"/>
</dbReference>
<protein>
    <submittedName>
        <fullName evidence="7">Thiamine pyrophosphate-requiring protein</fullName>
    </submittedName>
</protein>
<feature type="domain" description="Thiamine pyrophosphate enzyme central" evidence="4">
    <location>
        <begin position="187"/>
        <end position="313"/>
    </location>
</feature>
<proteinExistence type="inferred from homology"/>
<keyword evidence="2 3" id="KW-0786">Thiamine pyrophosphate</keyword>
<evidence type="ECO:0000259" key="4">
    <source>
        <dbReference type="Pfam" id="PF00205"/>
    </source>
</evidence>
<accession>A0A940M8R0</accession>
<dbReference type="InterPro" id="IPR012001">
    <property type="entry name" value="Thiamin_PyroP_enz_TPP-bd_dom"/>
</dbReference>
<sequence length="547" mass="56256">MPHVADHVRDRLRAWDTSFVHGASSGGAEPLLRALAEGEGPRFVTARHGAAAALMASGHARLTGGAGCCVAGSAADAVELAGGLLDARAERVPVVALLCADAGPGGLDAADLLAPVAVHQEVLGKPADAADVVDRAFRAALELRGVALVVLPPALLTADADEPAEPEAVPGRAGWTPPLRVPDERALRRAVDVLVAGKRVLVVVGGAAGEAREAIADVTPALGAGVVKTLAARDVFPDDLVHVTGPADGFTGGAAAALLRDCDTVLLVGDAPPAGRALPLPEDVRLVQVVPPGGTAAAGAEPLPGDPAPTLTALLPLLKGAPGSPDLRWRERVNKDVTQWRGQATALARRHFGRSVNPRAVVNELSARLPERAVVTADRGSCTTWSAHHVVLRDGMRGLSSTMWEAPGAAVPFALAARLADPDRPVIALAGDAGFQTHGIAEVAAVLREADRTSGTAPLVFCVFTNSGIGQADPIGTTPAFRTVPDLPCAAQARLAGLDGILCTEPKQVPAAWDEVLGRTEPVVLQFLVDATVETEVPPVRRRLLPW</sequence>
<dbReference type="Gene3D" id="3.40.50.970">
    <property type="match status" value="2"/>
</dbReference>
<dbReference type="InterPro" id="IPR029035">
    <property type="entry name" value="DHS-like_NAD/FAD-binding_dom"/>
</dbReference>
<dbReference type="InterPro" id="IPR011766">
    <property type="entry name" value="TPP_enzyme_TPP-bd"/>
</dbReference>
<dbReference type="InterPro" id="IPR029061">
    <property type="entry name" value="THDP-binding"/>
</dbReference>
<dbReference type="Proteomes" id="UP000670475">
    <property type="component" value="Unassembled WGS sequence"/>
</dbReference>
<evidence type="ECO:0000313" key="8">
    <source>
        <dbReference type="Proteomes" id="UP000670475"/>
    </source>
</evidence>
<feature type="domain" description="Thiamine pyrophosphate enzyme TPP-binding" evidence="5">
    <location>
        <begin position="378"/>
        <end position="526"/>
    </location>
</feature>
<dbReference type="EMBL" id="JAGIQL010000011">
    <property type="protein sequence ID" value="MBP0456844.1"/>
    <property type="molecule type" value="Genomic_DNA"/>
</dbReference>
<dbReference type="RefSeq" id="WP_209338627.1">
    <property type="nucleotide sequence ID" value="NZ_JAGIQL010000011.1"/>
</dbReference>
<comment type="similarity">
    <text evidence="1 3">Belongs to the TPP enzyme family.</text>
</comment>
<gene>
    <name evidence="7" type="ORF">JFN87_04895</name>
</gene>
<dbReference type="InterPro" id="IPR012000">
    <property type="entry name" value="Thiamin_PyroP_enz_cen_dom"/>
</dbReference>
<name>A0A940M8R0_9ACTN</name>
<feature type="domain" description="Thiamine pyrophosphate enzyme N-terminal TPP-binding" evidence="6">
    <location>
        <begin position="4"/>
        <end position="97"/>
    </location>
</feature>
<evidence type="ECO:0000259" key="5">
    <source>
        <dbReference type="Pfam" id="PF02775"/>
    </source>
</evidence>
<dbReference type="SUPFAM" id="SSF52467">
    <property type="entry name" value="DHS-like NAD/FAD-binding domain"/>
    <property type="match status" value="1"/>
</dbReference>
<dbReference type="Pfam" id="PF02775">
    <property type="entry name" value="TPP_enzyme_C"/>
    <property type="match status" value="1"/>
</dbReference>
<evidence type="ECO:0000313" key="7">
    <source>
        <dbReference type="EMBL" id="MBP0456844.1"/>
    </source>
</evidence>
<dbReference type="GO" id="GO:0030976">
    <property type="term" value="F:thiamine pyrophosphate binding"/>
    <property type="evidence" value="ECO:0007669"/>
    <property type="project" value="InterPro"/>
</dbReference>
<dbReference type="PANTHER" id="PTHR42981">
    <property type="entry name" value="PYRUVATE DEHYDROGENASE [UBIQUINONE]"/>
    <property type="match status" value="1"/>
</dbReference>
<evidence type="ECO:0000256" key="2">
    <source>
        <dbReference type="ARBA" id="ARBA00023052"/>
    </source>
</evidence>
<dbReference type="InterPro" id="IPR000399">
    <property type="entry name" value="TPP-bd_CS"/>
</dbReference>
<comment type="caution">
    <text evidence="7">The sequence shown here is derived from an EMBL/GenBank/DDBJ whole genome shotgun (WGS) entry which is preliminary data.</text>
</comment>
<evidence type="ECO:0000259" key="6">
    <source>
        <dbReference type="Pfam" id="PF02776"/>
    </source>
</evidence>
<dbReference type="SUPFAM" id="SSF52518">
    <property type="entry name" value="Thiamin diphosphate-binding fold (THDP-binding)"/>
    <property type="match status" value="2"/>
</dbReference>
<evidence type="ECO:0000256" key="1">
    <source>
        <dbReference type="ARBA" id="ARBA00007812"/>
    </source>
</evidence>
<organism evidence="7 8">
    <name type="scientific">Streptomyces montanisoli</name>
    <dbReference type="NCBI Taxonomy" id="2798581"/>
    <lineage>
        <taxon>Bacteria</taxon>
        <taxon>Bacillati</taxon>
        <taxon>Actinomycetota</taxon>
        <taxon>Actinomycetes</taxon>
        <taxon>Kitasatosporales</taxon>
        <taxon>Streptomycetaceae</taxon>
        <taxon>Streptomyces</taxon>
    </lineage>
</organism>
<dbReference type="AlphaFoldDB" id="A0A940M8R0"/>
<reference evidence="7" key="1">
    <citation type="submission" date="2021-03" db="EMBL/GenBank/DDBJ databases">
        <title>Whole genome sequence of Streptomyces bomunensis MMS17-BM035.</title>
        <authorList>
            <person name="Lee J.H."/>
        </authorList>
    </citation>
    <scope>NUCLEOTIDE SEQUENCE</scope>
    <source>
        <strain evidence="7">MMS17-BM035</strain>
    </source>
</reference>
<dbReference type="PROSITE" id="PS00187">
    <property type="entry name" value="TPP_ENZYMES"/>
    <property type="match status" value="1"/>
</dbReference>
<dbReference type="InterPro" id="IPR047211">
    <property type="entry name" value="POXB-like"/>
</dbReference>
<dbReference type="GO" id="GO:0000287">
    <property type="term" value="F:magnesium ion binding"/>
    <property type="evidence" value="ECO:0007669"/>
    <property type="project" value="InterPro"/>
</dbReference>
<evidence type="ECO:0000256" key="3">
    <source>
        <dbReference type="RuleBase" id="RU362132"/>
    </source>
</evidence>
<dbReference type="GO" id="GO:0003824">
    <property type="term" value="F:catalytic activity"/>
    <property type="evidence" value="ECO:0007669"/>
    <property type="project" value="InterPro"/>
</dbReference>